<sequence>MLSCREVTEKASDYLENTPPYRQRLGIRLHLLLCHHCRRYLRQLRAVTIAFKKCLNPEFMRKLSISRSTTLRPIFHAQKIIRERPESSFPHRRK</sequence>
<dbReference type="RefSeq" id="WP_134358540.1">
    <property type="nucleotide sequence ID" value="NZ_CP038033.1"/>
</dbReference>
<evidence type="ECO:0000313" key="2">
    <source>
        <dbReference type="EMBL" id="QBQ55277.1"/>
    </source>
</evidence>
<proteinExistence type="predicted"/>
<organism evidence="2 3">
    <name type="scientific">Nitrosococcus wardiae</name>
    <dbReference type="NCBI Taxonomy" id="1814290"/>
    <lineage>
        <taxon>Bacteria</taxon>
        <taxon>Pseudomonadati</taxon>
        <taxon>Pseudomonadota</taxon>
        <taxon>Gammaproteobacteria</taxon>
        <taxon>Chromatiales</taxon>
        <taxon>Chromatiaceae</taxon>
        <taxon>Nitrosococcus</taxon>
    </lineage>
</organism>
<accession>A0A4P7C113</accession>
<keyword evidence="3" id="KW-1185">Reference proteome</keyword>
<dbReference type="Pfam" id="PF13490">
    <property type="entry name" value="zf-HC2"/>
    <property type="match status" value="1"/>
</dbReference>
<protein>
    <submittedName>
        <fullName evidence="2">Zf-HC2 domain-containing protein</fullName>
    </submittedName>
</protein>
<dbReference type="OrthoDB" id="8374021at2"/>
<evidence type="ECO:0000259" key="1">
    <source>
        <dbReference type="Pfam" id="PF13490"/>
    </source>
</evidence>
<evidence type="ECO:0000313" key="3">
    <source>
        <dbReference type="Proteomes" id="UP000294325"/>
    </source>
</evidence>
<dbReference type="EMBL" id="CP038033">
    <property type="protein sequence ID" value="QBQ55277.1"/>
    <property type="molecule type" value="Genomic_DNA"/>
</dbReference>
<dbReference type="Proteomes" id="UP000294325">
    <property type="component" value="Chromosome"/>
</dbReference>
<dbReference type="AlphaFoldDB" id="A0A4P7C113"/>
<gene>
    <name evidence="2" type="ORF">E3U44_12720</name>
</gene>
<dbReference type="InterPro" id="IPR027383">
    <property type="entry name" value="Znf_put"/>
</dbReference>
<reference evidence="2 3" key="1">
    <citation type="submission" date="2019-03" db="EMBL/GenBank/DDBJ databases">
        <title>The genome sequence of Nitrosococcus wardiae strain D1FHST reveals the archetypal metabolic capacity of ammonia-oxidizing Gammaproteobacteria.</title>
        <authorList>
            <person name="Wang L."/>
            <person name="Lim C.K."/>
            <person name="Hanson T.E."/>
            <person name="Dang H."/>
            <person name="Klotz M.G."/>
        </authorList>
    </citation>
    <scope>NUCLEOTIDE SEQUENCE [LARGE SCALE GENOMIC DNA]</scope>
    <source>
        <strain evidence="2 3">D1FHS</strain>
    </source>
</reference>
<dbReference type="KEGG" id="nwr:E3U44_12720"/>
<name>A0A4P7C113_9GAMM</name>
<feature type="domain" description="Putative zinc-finger" evidence="1">
    <location>
        <begin position="4"/>
        <end position="38"/>
    </location>
</feature>